<evidence type="ECO:0000313" key="1">
    <source>
        <dbReference type="EMBL" id="PII35117.1"/>
    </source>
</evidence>
<sequence>MGFALPTLSSFSFLRLAHGIRLTATAMESAMPLAQAPACQPLPAAAPEPANVISFSKARRRSQQRRGKAARAADHGDAQLILPLLPAQPALQSAPEQPSGLRIIQRSPQEQPECLFISGRMADVCAALERMEAHGGPAAN</sequence>
<proteinExistence type="predicted"/>
<protein>
    <submittedName>
        <fullName evidence="1">Uncharacterized protein</fullName>
    </submittedName>
</protein>
<comment type="caution">
    <text evidence="1">The sequence shown here is derived from an EMBL/GenBank/DDBJ whole genome shotgun (WGS) entry which is preliminary data.</text>
</comment>
<organism evidence="1">
    <name type="scientific">Chryseobacterium sp. B5</name>
    <dbReference type="NCBI Taxonomy" id="2050562"/>
    <lineage>
        <taxon>Bacteria</taxon>
        <taxon>Pseudomonadati</taxon>
        <taxon>Bacteroidota</taxon>
        <taxon>Flavobacteriia</taxon>
        <taxon>Flavobacteriales</taxon>
        <taxon>Weeksellaceae</taxon>
        <taxon>Chryseobacterium group</taxon>
        <taxon>Chryseobacterium</taxon>
    </lineage>
</organism>
<dbReference type="AlphaFoldDB" id="A0A2G7T7R0"/>
<accession>A0A2G7T7R0</accession>
<gene>
    <name evidence="1" type="ORF">CTI11_15980</name>
</gene>
<dbReference type="EMBL" id="PEKC01000060">
    <property type="protein sequence ID" value="PII35117.1"/>
    <property type="molecule type" value="Genomic_DNA"/>
</dbReference>
<name>A0A2G7T7R0_9FLAO</name>
<reference evidence="1" key="1">
    <citation type="submission" date="2017-10" db="EMBL/GenBank/DDBJ databases">
        <title>Chryseobacterium sp. B5 is a hydrocarbonoclastic and plant growth promoting bacterium.</title>
        <authorList>
            <person name="Thijs S."/>
            <person name="Gkorezis P."/>
            <person name="Van Hamme J."/>
        </authorList>
    </citation>
    <scope>NUCLEOTIDE SEQUENCE</scope>
    <source>
        <strain evidence="1">B5</strain>
    </source>
</reference>